<dbReference type="InterPro" id="IPR012902">
    <property type="entry name" value="N_methyl_site"/>
</dbReference>
<dbReference type="Gene3D" id="3.30.700.10">
    <property type="entry name" value="Glycoprotein, Type 4 Pilin"/>
    <property type="match status" value="1"/>
</dbReference>
<comment type="caution">
    <text evidence="7">The sequence shown here is derived from an EMBL/GenBank/DDBJ whole genome shotgun (WGS) entry which is preliminary data.</text>
</comment>
<keyword evidence="3 6" id="KW-0812">Transmembrane</keyword>
<dbReference type="Pfam" id="PF07963">
    <property type="entry name" value="N_methyl"/>
    <property type="match status" value="1"/>
</dbReference>
<evidence type="ECO:0008006" key="9">
    <source>
        <dbReference type="Google" id="ProtNLM"/>
    </source>
</evidence>
<evidence type="ECO:0000256" key="5">
    <source>
        <dbReference type="ARBA" id="ARBA00023136"/>
    </source>
</evidence>
<keyword evidence="5 6" id="KW-0472">Membrane</keyword>
<dbReference type="PANTHER" id="PTHR30093:SF44">
    <property type="entry name" value="TYPE II SECRETION SYSTEM CORE PROTEIN G"/>
    <property type="match status" value="1"/>
</dbReference>
<dbReference type="RefSeq" id="WP_284254376.1">
    <property type="nucleotide sequence ID" value="NZ_BAAAQO010000002.1"/>
</dbReference>
<dbReference type="InterPro" id="IPR045584">
    <property type="entry name" value="Pilin-like"/>
</dbReference>
<dbReference type="Proteomes" id="UP001157034">
    <property type="component" value="Unassembled WGS sequence"/>
</dbReference>
<feature type="transmembrane region" description="Helical" evidence="6">
    <location>
        <begin position="21"/>
        <end position="47"/>
    </location>
</feature>
<name>A0ABQ6K7R5_9MICO</name>
<evidence type="ECO:0000313" key="7">
    <source>
        <dbReference type="EMBL" id="GMA95645.1"/>
    </source>
</evidence>
<proteinExistence type="predicted"/>
<dbReference type="PANTHER" id="PTHR30093">
    <property type="entry name" value="GENERAL SECRETION PATHWAY PROTEIN G"/>
    <property type="match status" value="1"/>
</dbReference>
<keyword evidence="4 6" id="KW-1133">Transmembrane helix</keyword>
<evidence type="ECO:0000256" key="3">
    <source>
        <dbReference type="ARBA" id="ARBA00022692"/>
    </source>
</evidence>
<organism evidence="7 8">
    <name type="scientific">Pseudolysinimonas kribbensis</name>
    <dbReference type="NCBI Taxonomy" id="433641"/>
    <lineage>
        <taxon>Bacteria</taxon>
        <taxon>Bacillati</taxon>
        <taxon>Actinomycetota</taxon>
        <taxon>Actinomycetes</taxon>
        <taxon>Micrococcales</taxon>
        <taxon>Microbacteriaceae</taxon>
        <taxon>Pseudolysinimonas</taxon>
    </lineage>
</organism>
<keyword evidence="2" id="KW-0488">Methylation</keyword>
<gene>
    <name evidence="7" type="ORF">GCM10025881_24690</name>
</gene>
<evidence type="ECO:0000256" key="4">
    <source>
        <dbReference type="ARBA" id="ARBA00022989"/>
    </source>
</evidence>
<evidence type="ECO:0000256" key="2">
    <source>
        <dbReference type="ARBA" id="ARBA00022481"/>
    </source>
</evidence>
<dbReference type="SUPFAM" id="SSF54523">
    <property type="entry name" value="Pili subunits"/>
    <property type="match status" value="1"/>
</dbReference>
<dbReference type="NCBIfam" id="TIGR02532">
    <property type="entry name" value="IV_pilin_GFxxxE"/>
    <property type="match status" value="1"/>
</dbReference>
<dbReference type="PRINTS" id="PR00813">
    <property type="entry name" value="BCTERIALGSPG"/>
</dbReference>
<keyword evidence="8" id="KW-1185">Reference proteome</keyword>
<dbReference type="PROSITE" id="PS00409">
    <property type="entry name" value="PROKAR_NTER_METHYL"/>
    <property type="match status" value="1"/>
</dbReference>
<reference evidence="8" key="1">
    <citation type="journal article" date="2019" name="Int. J. Syst. Evol. Microbiol.">
        <title>The Global Catalogue of Microorganisms (GCM) 10K type strain sequencing project: providing services to taxonomists for standard genome sequencing and annotation.</title>
        <authorList>
            <consortium name="The Broad Institute Genomics Platform"/>
            <consortium name="The Broad Institute Genome Sequencing Center for Infectious Disease"/>
            <person name="Wu L."/>
            <person name="Ma J."/>
        </authorList>
    </citation>
    <scope>NUCLEOTIDE SEQUENCE [LARGE SCALE GENOMIC DNA]</scope>
    <source>
        <strain evidence="8">NBRC 108894</strain>
    </source>
</reference>
<sequence length="142" mass="14650">MITAIHNSLRTKRERLEDNEGGFTLIELLVVVLIIGILAAIAIPVFLGQQDQAKDSAAKSDLANAKVAYVSFLVDTPAGTTAIADLETQAYGFVPTAGVTVTIAKGDGPDFCIDATSASSGKKPFHITNSGGVQDGTCAATP</sequence>
<accession>A0ABQ6K7R5</accession>
<evidence type="ECO:0000313" key="8">
    <source>
        <dbReference type="Proteomes" id="UP001157034"/>
    </source>
</evidence>
<dbReference type="EMBL" id="BSVB01000001">
    <property type="protein sequence ID" value="GMA95645.1"/>
    <property type="molecule type" value="Genomic_DNA"/>
</dbReference>
<protein>
    <recommendedName>
        <fullName evidence="9">Prepilin-type N-terminal cleavage/methylation domain-containing protein</fullName>
    </recommendedName>
</protein>
<evidence type="ECO:0000256" key="1">
    <source>
        <dbReference type="ARBA" id="ARBA00004167"/>
    </source>
</evidence>
<comment type="subcellular location">
    <subcellularLocation>
        <location evidence="1">Membrane</location>
        <topology evidence="1">Single-pass membrane protein</topology>
    </subcellularLocation>
</comment>
<dbReference type="InterPro" id="IPR000983">
    <property type="entry name" value="Bac_GSPG_pilin"/>
</dbReference>
<evidence type="ECO:0000256" key="6">
    <source>
        <dbReference type="SAM" id="Phobius"/>
    </source>
</evidence>